<dbReference type="InterPro" id="IPR017911">
    <property type="entry name" value="MacB-like_ATP-bd"/>
</dbReference>
<dbReference type="Pfam" id="PF00005">
    <property type="entry name" value="ABC_tran"/>
    <property type="match status" value="1"/>
</dbReference>
<dbReference type="SMART" id="SM00382">
    <property type="entry name" value="AAA"/>
    <property type="match status" value="1"/>
</dbReference>
<proteinExistence type="predicted"/>
<dbReference type="GO" id="GO:0005524">
    <property type="term" value="F:ATP binding"/>
    <property type="evidence" value="ECO:0007669"/>
    <property type="project" value="UniProtKB-KW"/>
</dbReference>
<accession>A0A7C3Z2Z6</accession>
<protein>
    <submittedName>
        <fullName evidence="5">ABC transporter ATP-binding protein</fullName>
    </submittedName>
</protein>
<organism evidence="5">
    <name type="scientific">candidate division WOR-3 bacterium</name>
    <dbReference type="NCBI Taxonomy" id="2052148"/>
    <lineage>
        <taxon>Bacteria</taxon>
        <taxon>Bacteria division WOR-3</taxon>
    </lineage>
</organism>
<dbReference type="GO" id="GO:0098796">
    <property type="term" value="C:membrane protein complex"/>
    <property type="evidence" value="ECO:0007669"/>
    <property type="project" value="UniProtKB-ARBA"/>
</dbReference>
<feature type="domain" description="ABC transporter" evidence="4">
    <location>
        <begin position="5"/>
        <end position="221"/>
    </location>
</feature>
<dbReference type="SUPFAM" id="SSF52540">
    <property type="entry name" value="P-loop containing nucleoside triphosphate hydrolases"/>
    <property type="match status" value="1"/>
</dbReference>
<dbReference type="EMBL" id="DTMQ01000032">
    <property type="protein sequence ID" value="HGE99359.1"/>
    <property type="molecule type" value="Genomic_DNA"/>
</dbReference>
<evidence type="ECO:0000256" key="2">
    <source>
        <dbReference type="ARBA" id="ARBA00022741"/>
    </source>
</evidence>
<dbReference type="GO" id="GO:0022857">
    <property type="term" value="F:transmembrane transporter activity"/>
    <property type="evidence" value="ECO:0007669"/>
    <property type="project" value="TreeGrafter"/>
</dbReference>
<evidence type="ECO:0000313" key="5">
    <source>
        <dbReference type="EMBL" id="HGE99359.1"/>
    </source>
</evidence>
<keyword evidence="1" id="KW-0813">Transport</keyword>
<dbReference type="PROSITE" id="PS00211">
    <property type="entry name" value="ABC_TRANSPORTER_1"/>
    <property type="match status" value="1"/>
</dbReference>
<gene>
    <name evidence="5" type="ORF">ENX07_04735</name>
</gene>
<dbReference type="GO" id="GO:0005886">
    <property type="term" value="C:plasma membrane"/>
    <property type="evidence" value="ECO:0007669"/>
    <property type="project" value="TreeGrafter"/>
</dbReference>
<dbReference type="PROSITE" id="PS50893">
    <property type="entry name" value="ABC_TRANSPORTER_2"/>
    <property type="match status" value="1"/>
</dbReference>
<evidence type="ECO:0000256" key="1">
    <source>
        <dbReference type="ARBA" id="ARBA00022448"/>
    </source>
</evidence>
<dbReference type="GO" id="GO:0016887">
    <property type="term" value="F:ATP hydrolysis activity"/>
    <property type="evidence" value="ECO:0007669"/>
    <property type="project" value="InterPro"/>
</dbReference>
<dbReference type="AlphaFoldDB" id="A0A7C3Z2Z6"/>
<keyword evidence="3 5" id="KW-0067">ATP-binding</keyword>
<dbReference type="InterPro" id="IPR027417">
    <property type="entry name" value="P-loop_NTPase"/>
</dbReference>
<sequence length="221" mass="24652">MSEIVELAEAVKVYKRGKEEVFALAGITFSIREGDFLAFVGPSGSGKTTLLNIIGCIDRLTRGRIKVCGEDLTYASDATLTRIRREKIGFVFQQFFLIPTLTALENVSLPGIFNRTPKRQERALELLALLGLEKKKDARPTQLSGGEMQRVAIARALINNPKIILADEPTGNLDSRNAHQVFELFQKLNEKGLTIIVVTHNLELAKMANRIIYLEDGRIKQ</sequence>
<keyword evidence="2" id="KW-0547">Nucleotide-binding</keyword>
<dbReference type="Gene3D" id="3.40.50.300">
    <property type="entry name" value="P-loop containing nucleotide triphosphate hydrolases"/>
    <property type="match status" value="1"/>
</dbReference>
<dbReference type="CDD" id="cd03255">
    <property type="entry name" value="ABC_MJ0796_LolCDE_FtsE"/>
    <property type="match status" value="1"/>
</dbReference>
<comment type="caution">
    <text evidence="5">The sequence shown here is derived from an EMBL/GenBank/DDBJ whole genome shotgun (WGS) entry which is preliminary data.</text>
</comment>
<dbReference type="InterPro" id="IPR003593">
    <property type="entry name" value="AAA+_ATPase"/>
</dbReference>
<dbReference type="InterPro" id="IPR015854">
    <property type="entry name" value="ABC_transpr_LolD-like"/>
</dbReference>
<evidence type="ECO:0000256" key="3">
    <source>
        <dbReference type="ARBA" id="ARBA00022840"/>
    </source>
</evidence>
<dbReference type="InterPro" id="IPR003439">
    <property type="entry name" value="ABC_transporter-like_ATP-bd"/>
</dbReference>
<dbReference type="PANTHER" id="PTHR24220">
    <property type="entry name" value="IMPORT ATP-BINDING PROTEIN"/>
    <property type="match status" value="1"/>
</dbReference>
<name>A0A7C3Z2Z6_UNCW3</name>
<reference evidence="5" key="1">
    <citation type="journal article" date="2020" name="mSystems">
        <title>Genome- and Community-Level Interaction Insights into Carbon Utilization and Element Cycling Functions of Hydrothermarchaeota in Hydrothermal Sediment.</title>
        <authorList>
            <person name="Zhou Z."/>
            <person name="Liu Y."/>
            <person name="Xu W."/>
            <person name="Pan J."/>
            <person name="Luo Z.H."/>
            <person name="Li M."/>
        </authorList>
    </citation>
    <scope>NUCLEOTIDE SEQUENCE [LARGE SCALE GENOMIC DNA]</scope>
    <source>
        <strain evidence="5">SpSt-906</strain>
    </source>
</reference>
<dbReference type="FunFam" id="3.40.50.300:FF:000032">
    <property type="entry name" value="Export ABC transporter ATP-binding protein"/>
    <property type="match status" value="1"/>
</dbReference>
<evidence type="ECO:0000259" key="4">
    <source>
        <dbReference type="PROSITE" id="PS50893"/>
    </source>
</evidence>
<dbReference type="InterPro" id="IPR017871">
    <property type="entry name" value="ABC_transporter-like_CS"/>
</dbReference>
<dbReference type="PANTHER" id="PTHR24220:SF86">
    <property type="entry name" value="ABC TRANSPORTER ABCH.1"/>
    <property type="match status" value="1"/>
</dbReference>